<feature type="compositionally biased region" description="Low complexity" evidence="9">
    <location>
        <begin position="2491"/>
        <end position="2505"/>
    </location>
</feature>
<dbReference type="InterPro" id="IPR036431">
    <property type="entry name" value="ARID_dom_sf"/>
</dbReference>
<feature type="compositionally biased region" description="Basic and acidic residues" evidence="9">
    <location>
        <begin position="667"/>
        <end position="681"/>
    </location>
</feature>
<feature type="region of interest" description="Disordered" evidence="9">
    <location>
        <begin position="2481"/>
        <end position="2505"/>
    </location>
</feature>
<dbReference type="PANTHER" id="PTHR13964">
    <property type="entry name" value="RBP-RELATED"/>
    <property type="match status" value="1"/>
</dbReference>
<feature type="region of interest" description="Disordered" evidence="9">
    <location>
        <begin position="1531"/>
        <end position="1576"/>
    </location>
</feature>
<dbReference type="CDD" id="cd16100">
    <property type="entry name" value="ARID"/>
    <property type="match status" value="1"/>
</dbReference>
<dbReference type="FunCoup" id="B4L5I3">
    <property type="interactions" value="413"/>
</dbReference>
<feature type="region of interest" description="Disordered" evidence="9">
    <location>
        <begin position="1788"/>
        <end position="1830"/>
    </location>
</feature>
<dbReference type="Gene3D" id="1.10.150.60">
    <property type="entry name" value="ARID DNA-binding domain"/>
    <property type="match status" value="1"/>
</dbReference>
<feature type="region of interest" description="Disordered" evidence="9">
    <location>
        <begin position="452"/>
        <end position="512"/>
    </location>
</feature>
<feature type="region of interest" description="Disordered" evidence="9">
    <location>
        <begin position="2212"/>
        <end position="2408"/>
    </location>
</feature>
<feature type="compositionally biased region" description="Polar residues" evidence="9">
    <location>
        <begin position="617"/>
        <end position="629"/>
    </location>
</feature>
<dbReference type="SUPFAM" id="SSF54160">
    <property type="entry name" value="Chromo domain-like"/>
    <property type="match status" value="1"/>
</dbReference>
<feature type="compositionally biased region" description="Low complexity" evidence="9">
    <location>
        <begin position="780"/>
        <end position="803"/>
    </location>
</feature>
<feature type="region of interest" description="Disordered" evidence="9">
    <location>
        <begin position="2120"/>
        <end position="2163"/>
    </location>
</feature>
<feature type="compositionally biased region" description="Low complexity" evidence="9">
    <location>
        <begin position="949"/>
        <end position="969"/>
    </location>
</feature>
<feature type="compositionally biased region" description="Low complexity" evidence="9">
    <location>
        <begin position="1123"/>
        <end position="1134"/>
    </location>
</feature>
<feature type="compositionally biased region" description="Low complexity" evidence="9">
    <location>
        <begin position="2379"/>
        <end position="2408"/>
    </location>
</feature>
<proteinExistence type="predicted"/>
<dbReference type="SUPFAM" id="SSF46774">
    <property type="entry name" value="ARID-like"/>
    <property type="match status" value="1"/>
</dbReference>
<feature type="compositionally biased region" description="Polar residues" evidence="9">
    <location>
        <begin position="768"/>
        <end position="777"/>
    </location>
</feature>
<sequence length="2505" mass="261737">MQQVDDPPSLPVGTEVSAKYKGAFCEAKVSKVVRNIKVKVAYKQGLGSGIVSDDAIKAPPGQLRVGAVVEVRHPDRKENVEATITKIQDCSQYTVVFDDGDITTLRRTALCLKSGRHFNESETLDQLPLTHPEHFGNPVVGGRRGRRRGQLNDGSSDDDDESDAKEVVNEKEEHIGKVVCVETESKKKDKEKWFPALVVAPTAQVSKQATVRIRVKDEYLVRSFKDGRYYTVPKKEANEFTLEMASKQDVPAVKAAFEFLESSKLPAHWDRDSLFGLSNLTSDDEGEIDSDSSDDEPHEEKDRFVAQLYKYMDDRGTPLNKVPSIQSRDVDLYRLFRAVQKRGGYNRVTAKNQWKVIAVRLGFTPCTLSVMNLVKQAYKKFLQPYGDFHRKLGCSMLMTSRASNRSKGRSLVRANSVASPKPVETTKIETISKLAMPNQTTVAASGASSTAATAATGSSGGSAATATPVRAASTASQSATEESENTSESSVAVEPVKKQRKASAANSGKVKSLVEKYEEKSSSVSSIGPVATAALNTSNVNSAATAAAGAASTSAGAGGGGAAAAAAAATSAASSTAATTAAAASIKAEAEADMPLAKIKASSVSTRNSMDKEPSAGGSNASSKATSETQRSRDASPTTATGTATTAASTATSTGASTKKEKHQQRKQVEKGDEKRGKRKKDEITVEKIDTGDFVVGIGDKLKVNYHEKKSPSSHGSTYEAKVIEISVQRGVPMYLVHYTGWNNRYDEWVPRERIAENLTKGSKQKTRTISTSSANSGGAPAQATSTASNSSNNNNGNSGPNASLPPKDGSSKAEQQQQPPGPGTGPSASLLQGLTKTPTSSAALSTQSGGKRGRGRSDSMPPRSTTPSSVASNSSRTKSPAASQSLAQLKHKRPTRTLPMSSSSSNNQGRRISASASISANVSDASMGSDSDTDSDEPVRRPKRLNAKDAQQQQQQSKAKAATASGKKVAPIRRTTGSDDSDDDDDEEQQQQPTPSSSGKQQSQAAQQQQQQQQQATAIQRPRAGNRAMSSGGAGKGRDYDLSEIRSELKGFQPQLLERKEAIKSEPSDVQAKQEPKTGSSTEQSSETDSYMDEDSQSSEKLPYRKQQQQQQSTTSDKRKGAAATAAPSGSTADQQHAGDTPIKKESEKPHIKHETLTGEDRKPFKAEPKEEQAKPFHSGADIKPTTTTSIIAPARFGANSSSSSNSSSGGVGGTAKCTSVIVEKPLTMIKKTEKTETTTASTATAAAGTGATMSPGQKLELLKKLQAGGSIGLERGKKFAEPVQHKETATLKVELPAACSPSSSSSSSSSFCSSSNNSAATSASLSSSSATRSLPDMSKLEISSGTTTTTTTTAAAAATAAAGTGKESKYSNVGGGGAAGGAGGAAGINNSNLTSGIKRLSSDVYEFKDTEPFEFEKRISPMACGTSVIASSSSSSSTTPPASAPVIVSAAARKQALKMIPMPRSIEHQLPHVGHEPATRGYAVSTAAAGGATAAGATAATSTPSKAKKRGSPLKEASLTALEKPKLIKVEQQQQQQQATAAAQSSPAASPNSVKSSAASASGAGSKAQAGNAAGCNAAAGGTVAAGAQLTPGHPHATPFDVLRRSPSFNLNIVALNEELAQTVQETTRALNVALQPLPDALQLPATPPAATGAPAAGAGAGAGAASGSGSGSVSAAFTPVIAVPVSPKLSTPPQAVGVAKTTQQQQQIVGSPFMETRNVFELSTSNEGSGYSSGESNKDNKLEKLENVKILLAGSGAGSFDLDAVKYEQKPTSIADKVLKAISQKKEEVEQSKTKIQTESTTDRDEQQQQQQSLQPLPHPSSLKVEPNSISSTLKLDTLSLLSEPLKVQTGSGLPSVLSELYHRTSSSNSPETKSILDASLPAKNNELSETIQKLECAIQRKTPVAGQSLGSSLAGTPPVTAAVGTASFSDESMDSTDSEQRLVIEDVIAEEPNTATELKSPMSEGVGGLMGSAPVKLELAAAGSKPLTGVQAPIALKPVYMMGVPMSMNVFLNKEQATVPPTTSPTPTGTTTTAAGAGATGAAAAAGAAATHTALPPVMSAPGVPVVVPEIPVSVVVALRHSPGSASPASPKPEVKQTPKQLLPATDEGGLLLKPYTAQASPPLPEAQAQAQAQAQTQAQAQSHSQAQSLAVEAKASPSPLPRPFALYQQAKELPMHVSPAAGSPLISEASHTEAAINLLCEETIPGSPAPNYSSKDEPTGNTLGLAPGTGGAAVTSSSAVSSTLTIPGIAPLPPDTPSPRANQAALAGQSAPAASVSPNSSPESPASQDDSSEETGSSKKHTELESNSALSSRRKRRAKANESNVQSAVCHFLGKRRRQQINNMRKTAATTAGSDTDDTSENVVTTQRHSARHQLLPQGQQQQLQQQQQQEHHQQQQQQQQQQLPQQQQQQQQSAQTVTNTSGVRPCPYNFLVELDPSLSAEQCISILRKQIQDLRKAYNSIKGELAVIDRRRKKLRRREREKKQQQQQLQSQQQSKICA</sequence>
<feature type="compositionally biased region" description="Low complexity" evidence="9">
    <location>
        <begin position="1297"/>
        <end position="1333"/>
    </location>
</feature>
<keyword evidence="6" id="KW-0238">DNA-binding</keyword>
<dbReference type="FunFam" id="2.30.30.140:FF:000097">
    <property type="entry name" value="AT-rich interactive domain-containing protein 4B"/>
    <property type="match status" value="1"/>
</dbReference>
<feature type="region of interest" description="Disordered" evidence="9">
    <location>
        <begin position="1497"/>
        <end position="1516"/>
    </location>
</feature>
<dbReference type="GO" id="GO:0070822">
    <property type="term" value="C:Sin3-type complex"/>
    <property type="evidence" value="ECO:0007669"/>
    <property type="project" value="EnsemblMetazoa"/>
</dbReference>
<evidence type="ECO:0000256" key="6">
    <source>
        <dbReference type="ARBA" id="ARBA00023125"/>
    </source>
</evidence>
<feature type="compositionally biased region" description="Acidic residues" evidence="9">
    <location>
        <begin position="282"/>
        <end position="297"/>
    </location>
</feature>
<protein>
    <recommendedName>
        <fullName evidence="10">ARID domain-containing protein</fullName>
    </recommendedName>
</protein>
<dbReference type="eggNOG" id="KOG2744">
    <property type="taxonomic scope" value="Eukaryota"/>
</dbReference>
<evidence type="ECO:0000313" key="11">
    <source>
        <dbReference type="EMBL" id="EDW06442.2"/>
    </source>
</evidence>
<dbReference type="FunFam" id="1.10.150.60:FF:000013">
    <property type="entry name" value="AT-rich interactive domain-containing protein 4B"/>
    <property type="match status" value="1"/>
</dbReference>
<dbReference type="CDD" id="cd20389">
    <property type="entry name" value="Tudor_ARID4_rpt1"/>
    <property type="match status" value="1"/>
</dbReference>
<feature type="compositionally biased region" description="Low complexity" evidence="9">
    <location>
        <begin position="1497"/>
        <end position="1507"/>
    </location>
</feature>
<dbReference type="InterPro" id="IPR025995">
    <property type="entry name" value="Tudor-knot"/>
</dbReference>
<evidence type="ECO:0000256" key="7">
    <source>
        <dbReference type="ARBA" id="ARBA00023163"/>
    </source>
</evidence>
<dbReference type="GO" id="GO:0001221">
    <property type="term" value="F:transcription coregulator binding"/>
    <property type="evidence" value="ECO:0007669"/>
    <property type="project" value="EnsemblMetazoa"/>
</dbReference>
<feature type="compositionally biased region" description="Low complexity" evidence="9">
    <location>
        <begin position="991"/>
        <end position="1021"/>
    </location>
</feature>
<reference evidence="11 12" key="1">
    <citation type="journal article" date="2007" name="Nature">
        <title>Evolution of genes and genomes on the Drosophila phylogeny.</title>
        <authorList>
            <consortium name="Drosophila 12 Genomes Consortium"/>
            <person name="Clark A.G."/>
            <person name="Eisen M.B."/>
            <person name="Smith D.R."/>
            <person name="Bergman C.M."/>
            <person name="Oliver B."/>
            <person name="Markow T.A."/>
            <person name="Kaufman T.C."/>
            <person name="Kellis M."/>
            <person name="Gelbart W."/>
            <person name="Iyer V.N."/>
            <person name="Pollard D.A."/>
            <person name="Sackton T.B."/>
            <person name="Larracuente A.M."/>
            <person name="Singh N.D."/>
            <person name="Abad J.P."/>
            <person name="Abt D.N."/>
            <person name="Adryan B."/>
            <person name="Aguade M."/>
            <person name="Akashi H."/>
            <person name="Anderson W.W."/>
            <person name="Aquadro C.F."/>
            <person name="Ardell D.H."/>
            <person name="Arguello R."/>
            <person name="Artieri C.G."/>
            <person name="Barbash D.A."/>
            <person name="Barker D."/>
            <person name="Barsanti P."/>
            <person name="Batterham P."/>
            <person name="Batzoglou S."/>
            <person name="Begun D."/>
            <person name="Bhutkar A."/>
            <person name="Blanco E."/>
            <person name="Bosak S.A."/>
            <person name="Bradley R.K."/>
            <person name="Brand A.D."/>
            <person name="Brent M.R."/>
            <person name="Brooks A.N."/>
            <person name="Brown R.H."/>
            <person name="Butlin R.K."/>
            <person name="Caggese C."/>
            <person name="Calvi B.R."/>
            <person name="Bernardo de Carvalho A."/>
            <person name="Caspi A."/>
            <person name="Castrezana S."/>
            <person name="Celniker S.E."/>
            <person name="Chang J.L."/>
            <person name="Chapple C."/>
            <person name="Chatterji S."/>
            <person name="Chinwalla A."/>
            <person name="Civetta A."/>
            <person name="Clifton S.W."/>
            <person name="Comeron J.M."/>
            <person name="Costello J.C."/>
            <person name="Coyne J.A."/>
            <person name="Daub J."/>
            <person name="David R.G."/>
            <person name="Delcher A.L."/>
            <person name="Delehaunty K."/>
            <person name="Do C.B."/>
            <person name="Ebling H."/>
            <person name="Edwards K."/>
            <person name="Eickbush T."/>
            <person name="Evans J.D."/>
            <person name="Filipski A."/>
            <person name="Findeiss S."/>
            <person name="Freyhult E."/>
            <person name="Fulton L."/>
            <person name="Fulton R."/>
            <person name="Garcia A.C."/>
            <person name="Gardiner A."/>
            <person name="Garfield D.A."/>
            <person name="Garvin B.E."/>
            <person name="Gibson G."/>
            <person name="Gilbert D."/>
            <person name="Gnerre S."/>
            <person name="Godfrey J."/>
            <person name="Good R."/>
            <person name="Gotea V."/>
            <person name="Gravely B."/>
            <person name="Greenberg A.J."/>
            <person name="Griffiths-Jones S."/>
            <person name="Gross S."/>
            <person name="Guigo R."/>
            <person name="Gustafson E.A."/>
            <person name="Haerty W."/>
            <person name="Hahn M.W."/>
            <person name="Halligan D.L."/>
            <person name="Halpern A.L."/>
            <person name="Halter G.M."/>
            <person name="Han M.V."/>
            <person name="Heger A."/>
            <person name="Hillier L."/>
            <person name="Hinrichs A.S."/>
            <person name="Holmes I."/>
            <person name="Hoskins R.A."/>
            <person name="Hubisz M.J."/>
            <person name="Hultmark D."/>
            <person name="Huntley M.A."/>
            <person name="Jaffe D.B."/>
            <person name="Jagadeeshan S."/>
            <person name="Jeck W.R."/>
            <person name="Johnson J."/>
            <person name="Jones C.D."/>
            <person name="Jordan W.C."/>
            <person name="Karpen G.H."/>
            <person name="Kataoka E."/>
            <person name="Keightley P.D."/>
            <person name="Kheradpour P."/>
            <person name="Kirkness E.F."/>
            <person name="Koerich L.B."/>
            <person name="Kristiansen K."/>
            <person name="Kudrna D."/>
            <person name="Kulathinal R.J."/>
            <person name="Kumar S."/>
            <person name="Kwok R."/>
            <person name="Lander E."/>
            <person name="Langley C.H."/>
            <person name="Lapoint R."/>
            <person name="Lazzaro B.P."/>
            <person name="Lee S.J."/>
            <person name="Levesque L."/>
            <person name="Li R."/>
            <person name="Lin C.F."/>
            <person name="Lin M.F."/>
            <person name="Lindblad-Toh K."/>
            <person name="Llopart A."/>
            <person name="Long M."/>
            <person name="Low L."/>
            <person name="Lozovsky E."/>
            <person name="Lu J."/>
            <person name="Luo M."/>
            <person name="Machado C.A."/>
            <person name="Makalowski W."/>
            <person name="Marzo M."/>
            <person name="Matsuda M."/>
            <person name="Matzkin L."/>
            <person name="McAllister B."/>
            <person name="McBride C.S."/>
            <person name="McKernan B."/>
            <person name="McKernan K."/>
            <person name="Mendez-Lago M."/>
            <person name="Minx P."/>
            <person name="Mollenhauer M.U."/>
            <person name="Montooth K."/>
            <person name="Mount S.M."/>
            <person name="Mu X."/>
            <person name="Myers E."/>
            <person name="Negre B."/>
            <person name="Newfeld S."/>
            <person name="Nielsen R."/>
            <person name="Noor M.A."/>
            <person name="O'Grady P."/>
            <person name="Pachter L."/>
            <person name="Papaceit M."/>
            <person name="Parisi M.J."/>
            <person name="Parisi M."/>
            <person name="Parts L."/>
            <person name="Pedersen J.S."/>
            <person name="Pesole G."/>
            <person name="Phillippy A.M."/>
            <person name="Ponting C.P."/>
            <person name="Pop M."/>
            <person name="Porcelli D."/>
            <person name="Powell J.R."/>
            <person name="Prohaska S."/>
            <person name="Pruitt K."/>
            <person name="Puig M."/>
            <person name="Quesneville H."/>
            <person name="Ram K.R."/>
            <person name="Rand D."/>
            <person name="Rasmussen M.D."/>
            <person name="Reed L.K."/>
            <person name="Reenan R."/>
            <person name="Reily A."/>
            <person name="Remington K.A."/>
            <person name="Rieger T.T."/>
            <person name="Ritchie M.G."/>
            <person name="Robin C."/>
            <person name="Rogers Y.H."/>
            <person name="Rohde C."/>
            <person name="Rozas J."/>
            <person name="Rubenfield M.J."/>
            <person name="Ruiz A."/>
            <person name="Russo S."/>
            <person name="Salzberg S.L."/>
            <person name="Sanchez-Gracia A."/>
            <person name="Saranga D.J."/>
            <person name="Sato H."/>
            <person name="Schaeffer S.W."/>
            <person name="Schatz M.C."/>
            <person name="Schlenke T."/>
            <person name="Schwartz R."/>
            <person name="Segarra C."/>
            <person name="Singh R.S."/>
            <person name="Sirot L."/>
            <person name="Sirota M."/>
            <person name="Sisneros N.B."/>
            <person name="Smith C.D."/>
            <person name="Smith T.F."/>
            <person name="Spieth J."/>
            <person name="Stage D.E."/>
            <person name="Stark A."/>
            <person name="Stephan W."/>
            <person name="Strausberg R.L."/>
            <person name="Strempel S."/>
            <person name="Sturgill D."/>
            <person name="Sutton G."/>
            <person name="Sutton G.G."/>
            <person name="Tao W."/>
            <person name="Teichmann S."/>
            <person name="Tobari Y.N."/>
            <person name="Tomimura Y."/>
            <person name="Tsolas J.M."/>
            <person name="Valente V.L."/>
            <person name="Venter E."/>
            <person name="Venter J.C."/>
            <person name="Vicario S."/>
            <person name="Vieira F.G."/>
            <person name="Vilella A.J."/>
            <person name="Villasante A."/>
            <person name="Walenz B."/>
            <person name="Wang J."/>
            <person name="Wasserman M."/>
            <person name="Watts T."/>
            <person name="Wilson D."/>
            <person name="Wilson R.K."/>
            <person name="Wing R.A."/>
            <person name="Wolfner M.F."/>
            <person name="Wong A."/>
            <person name="Wong G.K."/>
            <person name="Wu C.I."/>
            <person name="Wu G."/>
            <person name="Yamamoto D."/>
            <person name="Yang H.P."/>
            <person name="Yang S.P."/>
            <person name="Yorke J.A."/>
            <person name="Yoshida K."/>
            <person name="Zdobnov E."/>
            <person name="Zhang P."/>
            <person name="Zhang Y."/>
            <person name="Zimin A.V."/>
            <person name="Baldwin J."/>
            <person name="Abdouelleil A."/>
            <person name="Abdulkadir J."/>
            <person name="Abebe A."/>
            <person name="Abera B."/>
            <person name="Abreu J."/>
            <person name="Acer S.C."/>
            <person name="Aftuck L."/>
            <person name="Alexander A."/>
            <person name="An P."/>
            <person name="Anderson E."/>
            <person name="Anderson S."/>
            <person name="Arachi H."/>
            <person name="Azer M."/>
            <person name="Bachantsang P."/>
            <person name="Barry A."/>
            <person name="Bayul T."/>
            <person name="Berlin A."/>
            <person name="Bessette D."/>
            <person name="Bloom T."/>
            <person name="Blye J."/>
            <person name="Boguslavskiy L."/>
            <person name="Bonnet C."/>
            <person name="Boukhgalter B."/>
            <person name="Bourzgui I."/>
            <person name="Brown A."/>
            <person name="Cahill P."/>
            <person name="Channer S."/>
            <person name="Cheshatsang Y."/>
            <person name="Chuda L."/>
            <person name="Citroen M."/>
            <person name="Collymore A."/>
            <person name="Cooke P."/>
            <person name="Costello M."/>
            <person name="D'Aco K."/>
            <person name="Daza R."/>
            <person name="De Haan G."/>
            <person name="DeGray S."/>
            <person name="DeMaso C."/>
            <person name="Dhargay N."/>
            <person name="Dooley K."/>
            <person name="Dooley E."/>
            <person name="Doricent M."/>
            <person name="Dorje P."/>
            <person name="Dorjee K."/>
            <person name="Dupes A."/>
            <person name="Elong R."/>
            <person name="Falk J."/>
            <person name="Farina A."/>
            <person name="Faro S."/>
            <person name="Ferguson D."/>
            <person name="Fisher S."/>
            <person name="Foley C.D."/>
            <person name="Franke A."/>
            <person name="Friedrich D."/>
            <person name="Gadbois L."/>
            <person name="Gearin G."/>
            <person name="Gearin C.R."/>
            <person name="Giannoukos G."/>
            <person name="Goode T."/>
            <person name="Graham J."/>
            <person name="Grandbois E."/>
            <person name="Grewal S."/>
            <person name="Gyaltsen K."/>
            <person name="Hafez N."/>
            <person name="Hagos B."/>
            <person name="Hall J."/>
            <person name="Henson C."/>
            <person name="Hollinger A."/>
            <person name="Honan T."/>
            <person name="Huard M.D."/>
            <person name="Hughes L."/>
            <person name="Hurhula B."/>
            <person name="Husby M.E."/>
            <person name="Kamat A."/>
            <person name="Kanga B."/>
            <person name="Kashin S."/>
            <person name="Khazanovich D."/>
            <person name="Kisner P."/>
            <person name="Lance K."/>
            <person name="Lara M."/>
            <person name="Lee W."/>
            <person name="Lennon N."/>
            <person name="Letendre F."/>
            <person name="LeVine R."/>
            <person name="Lipovsky A."/>
            <person name="Liu X."/>
            <person name="Liu J."/>
            <person name="Liu S."/>
            <person name="Lokyitsang T."/>
            <person name="Lokyitsang Y."/>
            <person name="Lubonja R."/>
            <person name="Lui A."/>
            <person name="MacDonald P."/>
            <person name="Magnisalis V."/>
            <person name="Maru K."/>
            <person name="Matthews C."/>
            <person name="McCusker W."/>
            <person name="McDonough S."/>
            <person name="Mehta T."/>
            <person name="Meldrim J."/>
            <person name="Meneus L."/>
            <person name="Mihai O."/>
            <person name="Mihalev A."/>
            <person name="Mihova T."/>
            <person name="Mittelman R."/>
            <person name="Mlenga V."/>
            <person name="Montmayeur A."/>
            <person name="Mulrain L."/>
            <person name="Navidi A."/>
            <person name="Naylor J."/>
            <person name="Negash T."/>
            <person name="Nguyen T."/>
            <person name="Nguyen N."/>
            <person name="Nicol R."/>
            <person name="Norbu C."/>
            <person name="Norbu N."/>
            <person name="Novod N."/>
            <person name="O'Neill B."/>
            <person name="Osman S."/>
            <person name="Markiewicz E."/>
            <person name="Oyono O.L."/>
            <person name="Patti C."/>
            <person name="Phunkhang P."/>
            <person name="Pierre F."/>
            <person name="Priest M."/>
            <person name="Raghuraman S."/>
            <person name="Rege F."/>
            <person name="Reyes R."/>
            <person name="Rise C."/>
            <person name="Rogov P."/>
            <person name="Ross K."/>
            <person name="Ryan E."/>
            <person name="Settipalli S."/>
            <person name="Shea T."/>
            <person name="Sherpa N."/>
            <person name="Shi L."/>
            <person name="Shih D."/>
            <person name="Sparrow T."/>
            <person name="Spaulding J."/>
            <person name="Stalker J."/>
            <person name="Stange-Thomann N."/>
            <person name="Stavropoulos S."/>
            <person name="Stone C."/>
            <person name="Strader C."/>
            <person name="Tesfaye S."/>
            <person name="Thomson T."/>
            <person name="Thoulutsang Y."/>
            <person name="Thoulutsang D."/>
            <person name="Topham K."/>
            <person name="Topping I."/>
            <person name="Tsamla T."/>
            <person name="Vassiliev H."/>
            <person name="Vo A."/>
            <person name="Wangchuk T."/>
            <person name="Wangdi T."/>
            <person name="Weiand M."/>
            <person name="Wilkinson J."/>
            <person name="Wilson A."/>
            <person name="Yadav S."/>
            <person name="Young G."/>
            <person name="Yu Q."/>
            <person name="Zembek L."/>
            <person name="Zhong D."/>
            <person name="Zimmer A."/>
            <person name="Zwirko Z."/>
            <person name="Jaffe D.B."/>
            <person name="Alvarez P."/>
            <person name="Brockman W."/>
            <person name="Butler J."/>
            <person name="Chin C."/>
            <person name="Gnerre S."/>
            <person name="Grabherr M."/>
            <person name="Kleber M."/>
            <person name="Mauceli E."/>
            <person name="MacCallum I."/>
        </authorList>
    </citation>
    <scope>NUCLEOTIDE SEQUENCE [LARGE SCALE GENOMIC DNA]</scope>
    <source>
        <strain evidence="12">Tucson 15081-1352.22</strain>
    </source>
</reference>
<dbReference type="Pfam" id="PF08169">
    <property type="entry name" value="RBB1NT"/>
    <property type="match status" value="1"/>
</dbReference>
<keyword evidence="8" id="KW-0539">Nucleus</keyword>
<dbReference type="InterPro" id="IPR001606">
    <property type="entry name" value="ARID_dom"/>
</dbReference>
<keyword evidence="5" id="KW-0805">Transcription regulation</keyword>
<feature type="compositionally biased region" description="Polar residues" evidence="9">
    <location>
        <begin position="1078"/>
        <end position="1090"/>
    </location>
</feature>
<feature type="compositionally biased region" description="Polar residues" evidence="9">
    <location>
        <begin position="879"/>
        <end position="888"/>
    </location>
</feature>
<feature type="region of interest" description="Disordered" evidence="9">
    <location>
        <begin position="123"/>
        <end position="168"/>
    </location>
</feature>
<dbReference type="SUPFAM" id="SSF63748">
    <property type="entry name" value="Tudor/PWWP/MBT"/>
    <property type="match status" value="1"/>
</dbReference>
<accession>B4L5I3</accession>
<keyword evidence="1" id="KW-1017">Isopeptide bond</keyword>
<dbReference type="SMART" id="SM00501">
    <property type="entry name" value="BRIGHT"/>
    <property type="match status" value="1"/>
</dbReference>
<feature type="compositionally biased region" description="Basic and acidic residues" evidence="9">
    <location>
        <begin position="1143"/>
        <end position="1176"/>
    </location>
</feature>
<dbReference type="CDD" id="cd18641">
    <property type="entry name" value="CBD_RBP1_like"/>
    <property type="match status" value="1"/>
</dbReference>
<dbReference type="GO" id="GO:0140297">
    <property type="term" value="F:DNA-binding transcription factor binding"/>
    <property type="evidence" value="ECO:0007669"/>
    <property type="project" value="EnsemblMetazoa"/>
</dbReference>
<dbReference type="GO" id="GO:0006325">
    <property type="term" value="P:chromatin organization"/>
    <property type="evidence" value="ECO:0007669"/>
    <property type="project" value="UniProtKB-KW"/>
</dbReference>
<feature type="region of interest" description="Disordered" evidence="9">
    <location>
        <begin position="1646"/>
        <end position="1668"/>
    </location>
</feature>
<dbReference type="OrthoDB" id="10068428at2759"/>
<feature type="compositionally biased region" description="Polar residues" evidence="9">
    <location>
        <begin position="899"/>
        <end position="911"/>
    </location>
</feature>
<feature type="compositionally biased region" description="Low complexity" evidence="9">
    <location>
        <begin position="1534"/>
        <end position="1576"/>
    </location>
</feature>
<feature type="region of interest" description="Disordered" evidence="9">
    <location>
        <begin position="1233"/>
        <end position="1257"/>
    </location>
</feature>
<evidence type="ECO:0000259" key="10">
    <source>
        <dbReference type="PROSITE" id="PS51011"/>
    </source>
</evidence>
<dbReference type="InterPro" id="IPR016197">
    <property type="entry name" value="Chromo-like_dom_sf"/>
</dbReference>
<dbReference type="InterPro" id="IPR012603">
    <property type="entry name" value="ARID4A/B_PWWP"/>
</dbReference>
<feature type="region of interest" description="Disordered" evidence="9">
    <location>
        <begin position="760"/>
        <end position="1217"/>
    </location>
</feature>
<dbReference type="Pfam" id="PF11717">
    <property type="entry name" value="Tudor-knot"/>
    <property type="match status" value="1"/>
</dbReference>
<dbReference type="InterPro" id="IPR002999">
    <property type="entry name" value="Tudor"/>
</dbReference>
<dbReference type="CDD" id="cd20390">
    <property type="entry name" value="Tudor_ARID4_rpt2"/>
    <property type="match status" value="1"/>
</dbReference>
<dbReference type="GO" id="GO:0003682">
    <property type="term" value="F:chromatin binding"/>
    <property type="evidence" value="ECO:0007669"/>
    <property type="project" value="EnsemblMetazoa"/>
</dbReference>
<dbReference type="InterPro" id="IPR051232">
    <property type="entry name" value="ARID/SWI1_ChromRemod"/>
</dbReference>
<keyword evidence="3" id="KW-0832">Ubl conjugation</keyword>
<feature type="compositionally biased region" description="Low complexity" evidence="9">
    <location>
        <begin position="2224"/>
        <end position="2248"/>
    </location>
</feature>
<feature type="compositionally biased region" description="Low complexity" evidence="9">
    <location>
        <begin position="866"/>
        <end position="878"/>
    </location>
</feature>
<feature type="compositionally biased region" description="Low complexity" evidence="9">
    <location>
        <begin position="914"/>
        <end position="927"/>
    </location>
</feature>
<evidence type="ECO:0000256" key="9">
    <source>
        <dbReference type="SAM" id="MobiDB-lite"/>
    </source>
</evidence>
<feature type="compositionally biased region" description="Low complexity" evidence="9">
    <location>
        <begin position="1239"/>
        <end position="1254"/>
    </location>
</feature>
<dbReference type="GO" id="GO:0045747">
    <property type="term" value="P:positive regulation of Notch signaling pathway"/>
    <property type="evidence" value="ECO:0007669"/>
    <property type="project" value="EnsemblMetazoa"/>
</dbReference>
<dbReference type="PROSITE" id="PS51011">
    <property type="entry name" value="ARID"/>
    <property type="match status" value="1"/>
</dbReference>
<dbReference type="Gene3D" id="2.30.30.140">
    <property type="match status" value="3"/>
</dbReference>
<organism evidence="11 12">
    <name type="scientific">Drosophila mojavensis</name>
    <name type="common">Fruit fly</name>
    <dbReference type="NCBI Taxonomy" id="7230"/>
    <lineage>
        <taxon>Eukaryota</taxon>
        <taxon>Metazoa</taxon>
        <taxon>Ecdysozoa</taxon>
        <taxon>Arthropoda</taxon>
        <taxon>Hexapoda</taxon>
        <taxon>Insecta</taxon>
        <taxon>Pterygota</taxon>
        <taxon>Neoptera</taxon>
        <taxon>Endopterygota</taxon>
        <taxon>Diptera</taxon>
        <taxon>Brachycera</taxon>
        <taxon>Muscomorpha</taxon>
        <taxon>Ephydroidea</taxon>
        <taxon>Drosophilidae</taxon>
        <taxon>Drosophila</taxon>
    </lineage>
</organism>
<feature type="compositionally biased region" description="Low complexity" evidence="9">
    <location>
        <begin position="1811"/>
        <end position="1830"/>
    </location>
</feature>
<dbReference type="SMR" id="B4L5I3"/>
<evidence type="ECO:0000313" key="12">
    <source>
        <dbReference type="Proteomes" id="UP000009192"/>
    </source>
</evidence>
<evidence type="ECO:0000256" key="5">
    <source>
        <dbReference type="ARBA" id="ARBA00023015"/>
    </source>
</evidence>
<feature type="domain" description="ARID" evidence="10">
    <location>
        <begin position="298"/>
        <end position="390"/>
    </location>
</feature>
<feature type="compositionally biased region" description="Basic and acidic residues" evidence="9">
    <location>
        <begin position="1037"/>
        <end position="1050"/>
    </location>
</feature>
<evidence type="ECO:0000256" key="4">
    <source>
        <dbReference type="ARBA" id="ARBA00022853"/>
    </source>
</evidence>
<feature type="compositionally biased region" description="Low complexity" evidence="9">
    <location>
        <begin position="1651"/>
        <end position="1660"/>
    </location>
</feature>
<feature type="region of interest" description="Disordered" evidence="9">
    <location>
        <begin position="1290"/>
        <end position="1354"/>
    </location>
</feature>
<dbReference type="HOGENOM" id="CLU_015721_0_0_1"/>
<evidence type="ECO:0000256" key="1">
    <source>
        <dbReference type="ARBA" id="ARBA00022499"/>
    </source>
</evidence>
<keyword evidence="12" id="KW-1185">Reference proteome</keyword>
<dbReference type="KEGG" id="dmo:Dmoj_GI21731"/>
<feature type="region of interest" description="Disordered" evidence="9">
    <location>
        <begin position="601"/>
        <end position="681"/>
    </location>
</feature>
<feature type="compositionally biased region" description="Basic and acidic residues" evidence="9">
    <location>
        <begin position="1058"/>
        <end position="1077"/>
    </location>
</feature>
<dbReference type="PANTHER" id="PTHR13964:SF27">
    <property type="entry name" value="HAT-TRICK, ISOFORM D"/>
    <property type="match status" value="1"/>
</dbReference>
<dbReference type="Proteomes" id="UP000009192">
    <property type="component" value="Unassembled WGS sequence"/>
</dbReference>
<keyword evidence="4" id="KW-0156">Chromatin regulator</keyword>
<feature type="compositionally biased region" description="Low complexity" evidence="9">
    <location>
        <begin position="2122"/>
        <end position="2155"/>
    </location>
</feature>
<dbReference type="SMART" id="SM01014">
    <property type="entry name" value="ARID"/>
    <property type="match status" value="1"/>
</dbReference>
<dbReference type="InParanoid" id="B4L5I3"/>
<dbReference type="InterPro" id="IPR000953">
    <property type="entry name" value="Chromo/chromo_shadow_dom"/>
</dbReference>
<evidence type="ECO:0000256" key="8">
    <source>
        <dbReference type="ARBA" id="ARBA00023242"/>
    </source>
</evidence>
<feature type="compositionally biased region" description="Low complexity" evidence="9">
    <location>
        <begin position="2266"/>
        <end position="2292"/>
    </location>
</feature>
<dbReference type="SMART" id="SM00333">
    <property type="entry name" value="TUDOR"/>
    <property type="match status" value="1"/>
</dbReference>
<dbReference type="GO" id="GO:0045944">
    <property type="term" value="P:positive regulation of transcription by RNA polymerase II"/>
    <property type="evidence" value="ECO:0007669"/>
    <property type="project" value="EnsemblMetazoa"/>
</dbReference>
<feature type="region of interest" description="Disordered" evidence="9">
    <location>
        <begin position="280"/>
        <end position="300"/>
    </location>
</feature>
<feature type="compositionally biased region" description="Low complexity" evidence="9">
    <location>
        <begin position="1201"/>
        <end position="1210"/>
    </location>
</feature>
<feature type="compositionally biased region" description="Acidic residues" evidence="9">
    <location>
        <begin position="980"/>
        <end position="990"/>
    </location>
</feature>
<evidence type="ECO:0000256" key="3">
    <source>
        <dbReference type="ARBA" id="ARBA00022843"/>
    </source>
</evidence>
<dbReference type="GO" id="GO:0000976">
    <property type="term" value="F:transcription cis-regulatory region binding"/>
    <property type="evidence" value="ECO:0007669"/>
    <property type="project" value="TreeGrafter"/>
</dbReference>
<dbReference type="SMART" id="SM00298">
    <property type="entry name" value="CHROMO"/>
    <property type="match status" value="1"/>
</dbReference>
<dbReference type="InterPro" id="IPR047473">
    <property type="entry name" value="CBD_RBP1-like"/>
</dbReference>
<feature type="compositionally biased region" description="Polar residues" evidence="9">
    <location>
        <begin position="828"/>
        <end position="848"/>
    </location>
</feature>
<keyword evidence="7" id="KW-0804">Transcription</keyword>
<gene>
    <name evidence="11" type="primary">Dmoj\GI21731</name>
    <name evidence="11" type="ORF">Dmoj_GI21731</name>
</gene>
<evidence type="ECO:0000256" key="2">
    <source>
        <dbReference type="ARBA" id="ARBA00022553"/>
    </source>
</evidence>
<dbReference type="EMBL" id="CH933811">
    <property type="protein sequence ID" value="EDW06442.2"/>
    <property type="molecule type" value="Genomic_DNA"/>
</dbReference>
<dbReference type="Pfam" id="PF01388">
    <property type="entry name" value="ARID"/>
    <property type="match status" value="1"/>
</dbReference>
<feature type="compositionally biased region" description="Low complexity" evidence="9">
    <location>
        <begin position="635"/>
        <end position="657"/>
    </location>
</feature>
<feature type="compositionally biased region" description="Low complexity" evidence="9">
    <location>
        <begin position="452"/>
        <end position="494"/>
    </location>
</feature>
<keyword evidence="2" id="KW-0597">Phosphoprotein</keyword>
<name>B4L5I3_DROMO</name>